<dbReference type="EMBL" id="JAGGLB010000019">
    <property type="protein sequence ID" value="MBP1993539.1"/>
    <property type="molecule type" value="Genomic_DNA"/>
</dbReference>
<name>A0ABS4J406_9BACL</name>
<dbReference type="InterPro" id="IPR003607">
    <property type="entry name" value="HD/PDEase_dom"/>
</dbReference>
<dbReference type="RefSeq" id="WP_209975426.1">
    <property type="nucleotide sequence ID" value="NZ_JAGGLB010000019.1"/>
</dbReference>
<dbReference type="Pfam" id="PF13487">
    <property type="entry name" value="HD_5"/>
    <property type="match status" value="1"/>
</dbReference>
<accession>A0ABS4J406</accession>
<dbReference type="PANTHER" id="PTHR43155">
    <property type="entry name" value="CYCLIC DI-GMP PHOSPHODIESTERASE PA4108-RELATED"/>
    <property type="match status" value="1"/>
</dbReference>
<evidence type="ECO:0000313" key="3">
    <source>
        <dbReference type="Proteomes" id="UP001519287"/>
    </source>
</evidence>
<dbReference type="InterPro" id="IPR037522">
    <property type="entry name" value="HD_GYP_dom"/>
</dbReference>
<dbReference type="PANTHER" id="PTHR43155:SF2">
    <property type="entry name" value="CYCLIC DI-GMP PHOSPHODIESTERASE PA4108"/>
    <property type="match status" value="1"/>
</dbReference>
<evidence type="ECO:0000259" key="1">
    <source>
        <dbReference type="PROSITE" id="PS51832"/>
    </source>
</evidence>
<dbReference type="SMART" id="SM00471">
    <property type="entry name" value="HDc"/>
    <property type="match status" value="1"/>
</dbReference>
<reference evidence="2 3" key="1">
    <citation type="submission" date="2021-03" db="EMBL/GenBank/DDBJ databases">
        <title>Genomic Encyclopedia of Type Strains, Phase IV (KMG-IV): sequencing the most valuable type-strain genomes for metagenomic binning, comparative biology and taxonomic classification.</title>
        <authorList>
            <person name="Goeker M."/>
        </authorList>
    </citation>
    <scope>NUCLEOTIDE SEQUENCE [LARGE SCALE GENOMIC DNA]</scope>
    <source>
        <strain evidence="2 3">DSM 26048</strain>
    </source>
</reference>
<sequence>MDNRSSYHRFVGTVLNKNIYNKQGLLIIPAATFLNEEHLDKIFSQRIRLTDEDVESMESQMDKLVDQSIKEIRHIFEITATKKQIPVHTVRNHILPVLQGAAQSSNIFNLLTILRATDDYTYRHNIGVGIISTMIGRWMGFDHTQLTELSMTAVLHDIGKIRISKDILNKPGKLSPSEFKTMKMHAIHGYDIIRATPDAAEIWAIVALQHHEREDGSGYPYGVKGDELELFSKIVAIADVFHAMTSERVYKKSMPFYLILKQMQDNIFGPFEPSIMTLFMDKIMNHLIGSKVVLSNGAQGKIVMINPNDPANPLIRADQGFIDLSKERALYIEQIF</sequence>
<organism evidence="2 3">
    <name type="scientific">Paenibacillus eucommiae</name>
    <dbReference type="NCBI Taxonomy" id="1355755"/>
    <lineage>
        <taxon>Bacteria</taxon>
        <taxon>Bacillati</taxon>
        <taxon>Bacillota</taxon>
        <taxon>Bacilli</taxon>
        <taxon>Bacillales</taxon>
        <taxon>Paenibacillaceae</taxon>
        <taxon>Paenibacillus</taxon>
    </lineage>
</organism>
<keyword evidence="3" id="KW-1185">Reference proteome</keyword>
<dbReference type="PROSITE" id="PS51832">
    <property type="entry name" value="HD_GYP"/>
    <property type="match status" value="1"/>
</dbReference>
<proteinExistence type="predicted"/>
<evidence type="ECO:0000313" key="2">
    <source>
        <dbReference type="EMBL" id="MBP1993539.1"/>
    </source>
</evidence>
<gene>
    <name evidence="2" type="ORF">J2Z66_005161</name>
</gene>
<protein>
    <submittedName>
        <fullName evidence="2">HD-GYP domain-containing protein (C-di-GMP phosphodiesterase class II)</fullName>
    </submittedName>
</protein>
<comment type="caution">
    <text evidence="2">The sequence shown here is derived from an EMBL/GenBank/DDBJ whole genome shotgun (WGS) entry which is preliminary data.</text>
</comment>
<dbReference type="CDD" id="cd00077">
    <property type="entry name" value="HDc"/>
    <property type="match status" value="1"/>
</dbReference>
<feature type="domain" description="HD-GYP" evidence="1">
    <location>
        <begin position="99"/>
        <end position="295"/>
    </location>
</feature>
<dbReference type="Gene3D" id="1.10.3210.10">
    <property type="entry name" value="Hypothetical protein af1432"/>
    <property type="match status" value="1"/>
</dbReference>
<dbReference type="Proteomes" id="UP001519287">
    <property type="component" value="Unassembled WGS sequence"/>
</dbReference>
<dbReference type="SUPFAM" id="SSF109604">
    <property type="entry name" value="HD-domain/PDEase-like"/>
    <property type="match status" value="1"/>
</dbReference>